<feature type="compositionally biased region" description="Basic and acidic residues" evidence="1">
    <location>
        <begin position="153"/>
        <end position="162"/>
    </location>
</feature>
<gene>
    <name evidence="2" type="ORF">GCM10025868_18470</name>
</gene>
<dbReference type="Proteomes" id="UP001157017">
    <property type="component" value="Unassembled WGS sequence"/>
</dbReference>
<evidence type="ECO:0000313" key="2">
    <source>
        <dbReference type="EMBL" id="GMA86597.1"/>
    </source>
</evidence>
<reference evidence="3" key="1">
    <citation type="journal article" date="2019" name="Int. J. Syst. Evol. Microbiol.">
        <title>The Global Catalogue of Microorganisms (GCM) 10K type strain sequencing project: providing services to taxonomists for standard genome sequencing and annotation.</title>
        <authorList>
            <consortium name="The Broad Institute Genomics Platform"/>
            <consortium name="The Broad Institute Genome Sequencing Center for Infectious Disease"/>
            <person name="Wu L."/>
            <person name="Ma J."/>
        </authorList>
    </citation>
    <scope>NUCLEOTIDE SEQUENCE [LARGE SCALE GENOMIC DNA]</scope>
    <source>
        <strain evidence="3">NBRC 108730</strain>
    </source>
</reference>
<proteinExistence type="predicted"/>
<comment type="caution">
    <text evidence="2">The sequence shown here is derived from an EMBL/GenBank/DDBJ whole genome shotgun (WGS) entry which is preliminary data.</text>
</comment>
<feature type="compositionally biased region" description="Basic residues" evidence="1">
    <location>
        <begin position="120"/>
        <end position="134"/>
    </location>
</feature>
<organism evidence="2 3">
    <name type="scientific">Angustibacter aerolatus</name>
    <dbReference type="NCBI Taxonomy" id="1162965"/>
    <lineage>
        <taxon>Bacteria</taxon>
        <taxon>Bacillati</taxon>
        <taxon>Actinomycetota</taxon>
        <taxon>Actinomycetes</taxon>
        <taxon>Kineosporiales</taxon>
        <taxon>Kineosporiaceae</taxon>
    </lineage>
</organism>
<keyword evidence="3" id="KW-1185">Reference proteome</keyword>
<name>A0ABQ6JIA9_9ACTN</name>
<accession>A0ABQ6JIA9</accession>
<protein>
    <recommendedName>
        <fullName evidence="4">DUF222 domain-containing protein</fullName>
    </recommendedName>
</protein>
<dbReference type="EMBL" id="BSUZ01000001">
    <property type="protein sequence ID" value="GMA86597.1"/>
    <property type="molecule type" value="Genomic_DNA"/>
</dbReference>
<sequence>MLHAARLLATATAEAEAGTGSRDEHEKADLLRALGADPTARTHPPYVRTRLRDLEKQQKRRATRFVRDMVDRSLIDLLSVYRDVLVLHADPGADLVNGEMRPDLERLARALSPEQAAAPHGRRARGPRPHRRQRERAPRARGDGRAGAARRVTPHDRPQGDA</sequence>
<evidence type="ECO:0000256" key="1">
    <source>
        <dbReference type="SAM" id="MobiDB-lite"/>
    </source>
</evidence>
<evidence type="ECO:0000313" key="3">
    <source>
        <dbReference type="Proteomes" id="UP001157017"/>
    </source>
</evidence>
<evidence type="ECO:0008006" key="4">
    <source>
        <dbReference type="Google" id="ProtNLM"/>
    </source>
</evidence>
<feature type="compositionally biased region" description="Basic and acidic residues" evidence="1">
    <location>
        <begin position="135"/>
        <end position="144"/>
    </location>
</feature>
<feature type="region of interest" description="Disordered" evidence="1">
    <location>
        <begin position="108"/>
        <end position="162"/>
    </location>
</feature>